<protein>
    <submittedName>
        <fullName evidence="2">Uncharacterized protein</fullName>
    </submittedName>
</protein>
<evidence type="ECO:0000256" key="1">
    <source>
        <dbReference type="SAM" id="SignalP"/>
    </source>
</evidence>
<accession>A0A5N6YV57</accession>
<evidence type="ECO:0000313" key="3">
    <source>
        <dbReference type="Proteomes" id="UP000327118"/>
    </source>
</evidence>
<dbReference type="EMBL" id="ML739318">
    <property type="protein sequence ID" value="KAE8349327.1"/>
    <property type="molecule type" value="Genomic_DNA"/>
</dbReference>
<keyword evidence="1" id="KW-0732">Signal</keyword>
<gene>
    <name evidence="2" type="ORF">BDV28DRAFT_63071</name>
</gene>
<organism evidence="2 3">
    <name type="scientific">Aspergillus coremiiformis</name>
    <dbReference type="NCBI Taxonomy" id="138285"/>
    <lineage>
        <taxon>Eukaryota</taxon>
        <taxon>Fungi</taxon>
        <taxon>Dikarya</taxon>
        <taxon>Ascomycota</taxon>
        <taxon>Pezizomycotina</taxon>
        <taxon>Eurotiomycetes</taxon>
        <taxon>Eurotiomycetidae</taxon>
        <taxon>Eurotiales</taxon>
        <taxon>Aspergillaceae</taxon>
        <taxon>Aspergillus</taxon>
        <taxon>Aspergillus subgen. Circumdati</taxon>
    </lineage>
</organism>
<name>A0A5N6YV57_9EURO</name>
<proteinExistence type="predicted"/>
<sequence>MVTIALLFFAWSRGSGKYDLFVIRRTLDQCIFIILELQPDEVRFLIHPLLQHQRKKETYHFISPSHYRGRNILQSISTTSPSDLSRPPSRISTCEGVLESLNDGTHRRMRLDLCRSVHGHSSLALSLRLPLLGGGCLGLLIDYPDPYTCPPLVNTYDIYIS</sequence>
<keyword evidence="3" id="KW-1185">Reference proteome</keyword>
<dbReference type="AlphaFoldDB" id="A0A5N6YV57"/>
<feature type="signal peptide" evidence="1">
    <location>
        <begin position="1"/>
        <end position="16"/>
    </location>
</feature>
<dbReference type="Proteomes" id="UP000327118">
    <property type="component" value="Unassembled WGS sequence"/>
</dbReference>
<reference evidence="3" key="1">
    <citation type="submission" date="2019-04" db="EMBL/GenBank/DDBJ databases">
        <title>Friends and foes A comparative genomics studyof 23 Aspergillus species from section Flavi.</title>
        <authorList>
            <consortium name="DOE Joint Genome Institute"/>
            <person name="Kjaerbolling I."/>
            <person name="Vesth T."/>
            <person name="Frisvad J.C."/>
            <person name="Nybo J.L."/>
            <person name="Theobald S."/>
            <person name="Kildgaard S."/>
            <person name="Isbrandt T."/>
            <person name="Kuo A."/>
            <person name="Sato A."/>
            <person name="Lyhne E.K."/>
            <person name="Kogle M.E."/>
            <person name="Wiebenga A."/>
            <person name="Kun R.S."/>
            <person name="Lubbers R.J."/>
            <person name="Makela M.R."/>
            <person name="Barry K."/>
            <person name="Chovatia M."/>
            <person name="Clum A."/>
            <person name="Daum C."/>
            <person name="Haridas S."/>
            <person name="He G."/>
            <person name="LaButti K."/>
            <person name="Lipzen A."/>
            <person name="Mondo S."/>
            <person name="Riley R."/>
            <person name="Salamov A."/>
            <person name="Simmons B.A."/>
            <person name="Magnuson J.K."/>
            <person name="Henrissat B."/>
            <person name="Mortensen U.H."/>
            <person name="Larsen T.O."/>
            <person name="Devries R.P."/>
            <person name="Grigoriev I.V."/>
            <person name="Machida M."/>
            <person name="Baker S.E."/>
            <person name="Andersen M.R."/>
        </authorList>
    </citation>
    <scope>NUCLEOTIDE SEQUENCE [LARGE SCALE GENOMIC DNA]</scope>
    <source>
        <strain evidence="3">CBS 553.77</strain>
    </source>
</reference>
<dbReference type="OrthoDB" id="4033880at2759"/>
<evidence type="ECO:0000313" key="2">
    <source>
        <dbReference type="EMBL" id="KAE8349327.1"/>
    </source>
</evidence>
<feature type="chain" id="PRO_5024955879" evidence="1">
    <location>
        <begin position="17"/>
        <end position="161"/>
    </location>
</feature>